<evidence type="ECO:0000259" key="1">
    <source>
        <dbReference type="Pfam" id="PF07589"/>
    </source>
</evidence>
<feature type="domain" description="Ice-binding protein C-terminal" evidence="1">
    <location>
        <begin position="172"/>
        <end position="196"/>
    </location>
</feature>
<name>A0A7X4KB25_9BURK</name>
<gene>
    <name evidence="2" type="ORF">GTP45_06730</name>
</gene>
<dbReference type="InterPro" id="IPR013424">
    <property type="entry name" value="Ice-binding_C"/>
</dbReference>
<evidence type="ECO:0000313" key="3">
    <source>
        <dbReference type="Proteomes" id="UP000450012"/>
    </source>
</evidence>
<comment type="caution">
    <text evidence="2">The sequence shown here is derived from an EMBL/GenBank/DDBJ whole genome shotgun (WGS) entry which is preliminary data.</text>
</comment>
<accession>A0A7X4KB25</accession>
<sequence>MLDFEGPGVCAGSADATGNGALAACFDYAFISQSYGDVAGMMDVQYSAPRLTDTSMRWWGGSYNNLYGVAWADSSDGNSKARIDLKPLNGQGVMLTHFDLGSYPGGTRGTTLTISDLSGNVLMTNHYNVGEAGNVATAFNGIWIGYNGIRIEWEDSAYNVGIDNITYEMATAVPEPETYAMLAAGLSLLALRARRRKA</sequence>
<dbReference type="NCBIfam" id="TIGR02595">
    <property type="entry name" value="PEP_CTERM"/>
    <property type="match status" value="1"/>
</dbReference>
<keyword evidence="3" id="KW-1185">Reference proteome</keyword>
<dbReference type="AlphaFoldDB" id="A0A7X4KB25"/>
<dbReference type="Proteomes" id="UP000450012">
    <property type="component" value="Unassembled WGS sequence"/>
</dbReference>
<evidence type="ECO:0000313" key="2">
    <source>
        <dbReference type="EMBL" id="MYM66532.1"/>
    </source>
</evidence>
<dbReference type="EMBL" id="WWCK01000002">
    <property type="protein sequence ID" value="MYM66532.1"/>
    <property type="molecule type" value="Genomic_DNA"/>
</dbReference>
<protein>
    <submittedName>
        <fullName evidence="2">PEP-CTERM sorting domain-containing protein</fullName>
    </submittedName>
</protein>
<organism evidence="2 3">
    <name type="scientific">Duganella rivi</name>
    <dbReference type="NCBI Taxonomy" id="2666083"/>
    <lineage>
        <taxon>Bacteria</taxon>
        <taxon>Pseudomonadati</taxon>
        <taxon>Pseudomonadota</taxon>
        <taxon>Betaproteobacteria</taxon>
        <taxon>Burkholderiales</taxon>
        <taxon>Oxalobacteraceae</taxon>
        <taxon>Telluria group</taxon>
        <taxon>Duganella</taxon>
    </lineage>
</organism>
<reference evidence="2 3" key="1">
    <citation type="submission" date="2019-12" db="EMBL/GenBank/DDBJ databases">
        <title>Novel species isolated from a subtropical stream in China.</title>
        <authorList>
            <person name="Lu H."/>
        </authorList>
    </citation>
    <scope>NUCLEOTIDE SEQUENCE [LARGE SCALE GENOMIC DNA]</scope>
    <source>
        <strain evidence="2 3">FT55W</strain>
    </source>
</reference>
<dbReference type="Pfam" id="PF07589">
    <property type="entry name" value="PEP-CTERM"/>
    <property type="match status" value="1"/>
</dbReference>
<proteinExistence type="predicted"/>